<gene>
    <name evidence="10" type="ORF">NSCI0253_LOCUS28299</name>
</gene>
<dbReference type="PANTHER" id="PTHR11730">
    <property type="entry name" value="AMMONIUM TRANSPORTER"/>
    <property type="match status" value="1"/>
</dbReference>
<dbReference type="Pfam" id="PF00909">
    <property type="entry name" value="Ammonium_transp"/>
    <property type="match status" value="1"/>
</dbReference>
<feature type="transmembrane region" description="Helical" evidence="8">
    <location>
        <begin position="325"/>
        <end position="346"/>
    </location>
</feature>
<comment type="subcellular location">
    <subcellularLocation>
        <location evidence="1">Membrane</location>
        <topology evidence="1">Multi-pass membrane protein</topology>
    </subcellularLocation>
</comment>
<dbReference type="GO" id="GO:0097272">
    <property type="term" value="P:ammonium homeostasis"/>
    <property type="evidence" value="ECO:0007669"/>
    <property type="project" value="TreeGrafter"/>
</dbReference>
<evidence type="ECO:0000259" key="9">
    <source>
        <dbReference type="Pfam" id="PF00909"/>
    </source>
</evidence>
<feature type="domain" description="Ammonium transporter AmtB-like" evidence="9">
    <location>
        <begin position="28"/>
        <end position="406"/>
    </location>
</feature>
<reference evidence="10" key="1">
    <citation type="submission" date="2021-01" db="EMBL/GenBank/DDBJ databases">
        <authorList>
            <person name="Corre E."/>
            <person name="Pelletier E."/>
            <person name="Niang G."/>
            <person name="Scheremetjew M."/>
            <person name="Finn R."/>
            <person name="Kale V."/>
            <person name="Holt S."/>
            <person name="Cochrane G."/>
            <person name="Meng A."/>
            <person name="Brown T."/>
            <person name="Cohen L."/>
        </authorList>
    </citation>
    <scope>NUCLEOTIDE SEQUENCE</scope>
</reference>
<evidence type="ECO:0000256" key="6">
    <source>
        <dbReference type="ARBA" id="ARBA00023136"/>
    </source>
</evidence>
<keyword evidence="4 8" id="KW-0812">Transmembrane</keyword>
<evidence type="ECO:0000256" key="8">
    <source>
        <dbReference type="SAM" id="Phobius"/>
    </source>
</evidence>
<feature type="transmembrane region" description="Helical" evidence="8">
    <location>
        <begin position="244"/>
        <end position="266"/>
    </location>
</feature>
<keyword evidence="3" id="KW-0813">Transport</keyword>
<dbReference type="Gene3D" id="1.10.3430.10">
    <property type="entry name" value="Ammonium transporter AmtB like domains"/>
    <property type="match status" value="1"/>
</dbReference>
<sequence length="677" mass="73362">MSCDECLVRLQVLESRLLRASNGLDASWVFSSSALLFLMQIGFAMLEGGIVREQNVVCTYTKNVLDVVVGVISTALGSFQLAYSDAPSLSELGGGNKADVLKALFAHIVYQATTSTIVSGALAERTALSAYLLLSAVISGLIFPLAVRVTWGGGFLSTMDPPFIDYAGSGVVHLVGGTVSLVGCVCVGSRQGRWDPIMQAQFVPHNVPSVINGTFMLWLGWYGFNPGSQAAISTEADLNIVANTFITTSYAGASAGLVVLIVTYVWTRGTIDVMSICNGLLCGLVAISAGSDMIDPSWSLVVGAAASVSYMGASRFFKYLHVDDVVDAVAVHGVGGLCGLLAVGLLHRHKGVVAGQGLQQLLSQAIGAVVLIALSASVSLAVCAPASYFGLLRVDGEEESKGLDSKLNMHAYAQSSMDMIRYSSMQQVMESCNVSAKNCVATLEFLKTIIHRPFTPNAADNKLMGETRDIIEFFDFTGDSGDILYLSFLSHKKTNGANVGRLFVDRVRAVLLDEGYLAQKPQARAVLSRLRSENLVFFDSQNLKDLTKLNEHVQQSRNHLLLLTAGVLERPWVLVEIVRAYELRLNFICILVEWGDTEISEDPRQFAFPREIDEALSRWRQFLHLHPVSAKAPLPSPSREARPVRERSLELQEVDTATCECPTEVEPAHSQPRHCHL</sequence>
<feature type="transmembrane region" description="Helical" evidence="8">
    <location>
        <begin position="202"/>
        <end position="224"/>
    </location>
</feature>
<accession>A0A7S1AHP2</accession>
<dbReference type="AlphaFoldDB" id="A0A7S1AHP2"/>
<proteinExistence type="inferred from homology"/>
<feature type="transmembrane region" description="Helical" evidence="8">
    <location>
        <begin position="103"/>
        <end position="123"/>
    </location>
</feature>
<evidence type="ECO:0000313" key="10">
    <source>
        <dbReference type="EMBL" id="CAD8853948.1"/>
    </source>
</evidence>
<dbReference type="GO" id="GO:0005886">
    <property type="term" value="C:plasma membrane"/>
    <property type="evidence" value="ECO:0007669"/>
    <property type="project" value="TreeGrafter"/>
</dbReference>
<dbReference type="SUPFAM" id="SSF111352">
    <property type="entry name" value="Ammonium transporter"/>
    <property type="match status" value="1"/>
</dbReference>
<evidence type="ECO:0000256" key="1">
    <source>
        <dbReference type="ARBA" id="ARBA00004141"/>
    </source>
</evidence>
<keyword evidence="7" id="KW-0924">Ammonia transport</keyword>
<feature type="transmembrane region" description="Helical" evidence="8">
    <location>
        <begin position="130"/>
        <end position="151"/>
    </location>
</feature>
<keyword evidence="6 8" id="KW-0472">Membrane</keyword>
<evidence type="ECO:0000256" key="4">
    <source>
        <dbReference type="ARBA" id="ARBA00022692"/>
    </source>
</evidence>
<dbReference type="GO" id="GO:0008519">
    <property type="term" value="F:ammonium channel activity"/>
    <property type="evidence" value="ECO:0007669"/>
    <property type="project" value="InterPro"/>
</dbReference>
<feature type="transmembrane region" description="Helical" evidence="8">
    <location>
        <begin position="171"/>
        <end position="190"/>
    </location>
</feature>
<dbReference type="InterPro" id="IPR035897">
    <property type="entry name" value="Toll_tir_struct_dom_sf"/>
</dbReference>
<comment type="similarity">
    <text evidence="2">Belongs to the ammonia transporter channel (TC 1.A.11.2) family.</text>
</comment>
<evidence type="ECO:0000256" key="2">
    <source>
        <dbReference type="ARBA" id="ARBA00005887"/>
    </source>
</evidence>
<feature type="transmembrane region" description="Helical" evidence="8">
    <location>
        <begin position="366"/>
        <end position="391"/>
    </location>
</feature>
<feature type="transmembrane region" description="Helical" evidence="8">
    <location>
        <begin position="28"/>
        <end position="51"/>
    </location>
</feature>
<evidence type="ECO:0000256" key="5">
    <source>
        <dbReference type="ARBA" id="ARBA00022989"/>
    </source>
</evidence>
<dbReference type="InterPro" id="IPR029020">
    <property type="entry name" value="Ammonium/urea_transptr"/>
</dbReference>
<keyword evidence="5 8" id="KW-1133">Transmembrane helix</keyword>
<feature type="transmembrane region" description="Helical" evidence="8">
    <location>
        <begin position="273"/>
        <end position="291"/>
    </location>
</feature>
<evidence type="ECO:0000256" key="3">
    <source>
        <dbReference type="ARBA" id="ARBA00022448"/>
    </source>
</evidence>
<evidence type="ECO:0000256" key="7">
    <source>
        <dbReference type="ARBA" id="ARBA00023177"/>
    </source>
</evidence>
<protein>
    <recommendedName>
        <fullName evidence="9">Ammonium transporter AmtB-like domain-containing protein</fullName>
    </recommendedName>
</protein>
<dbReference type="EMBL" id="HBFQ01039926">
    <property type="protein sequence ID" value="CAD8853948.1"/>
    <property type="molecule type" value="Transcribed_RNA"/>
</dbReference>
<dbReference type="SUPFAM" id="SSF52200">
    <property type="entry name" value="Toll/Interleukin receptor TIR domain"/>
    <property type="match status" value="1"/>
</dbReference>
<dbReference type="InterPro" id="IPR024041">
    <property type="entry name" value="NH4_transpt_AmtB-like_dom"/>
</dbReference>
<dbReference type="PANTHER" id="PTHR11730:SF6">
    <property type="entry name" value="AMMONIUM TRANSPORTER"/>
    <property type="match status" value="1"/>
</dbReference>
<organism evidence="10">
    <name type="scientific">Noctiluca scintillans</name>
    <name type="common">Sea sparkle</name>
    <name type="synonym">Red tide dinoflagellate</name>
    <dbReference type="NCBI Taxonomy" id="2966"/>
    <lineage>
        <taxon>Eukaryota</taxon>
        <taxon>Sar</taxon>
        <taxon>Alveolata</taxon>
        <taxon>Dinophyceae</taxon>
        <taxon>Noctilucales</taxon>
        <taxon>Noctilucaceae</taxon>
        <taxon>Noctiluca</taxon>
    </lineage>
</organism>
<name>A0A7S1AHP2_NOCSC</name>
<feature type="transmembrane region" description="Helical" evidence="8">
    <location>
        <begin position="63"/>
        <end position="83"/>
    </location>
</feature>